<dbReference type="GO" id="GO:0003993">
    <property type="term" value="F:acid phosphatase activity"/>
    <property type="evidence" value="ECO:0007669"/>
    <property type="project" value="TreeGrafter"/>
</dbReference>
<evidence type="ECO:0008006" key="5">
    <source>
        <dbReference type="Google" id="ProtNLM"/>
    </source>
</evidence>
<dbReference type="Gene3D" id="3.40.50.1240">
    <property type="entry name" value="Phosphoglycerate mutase-like"/>
    <property type="match status" value="2"/>
</dbReference>
<dbReference type="Proteomes" id="UP000663853">
    <property type="component" value="Unassembled WGS sequence"/>
</dbReference>
<keyword evidence="2" id="KW-0472">Membrane</keyword>
<evidence type="ECO:0000256" key="1">
    <source>
        <dbReference type="ARBA" id="ARBA00022801"/>
    </source>
</evidence>
<dbReference type="InterPro" id="IPR029033">
    <property type="entry name" value="His_PPase_superfam"/>
</dbReference>
<dbReference type="PROSITE" id="PS00616">
    <property type="entry name" value="HIS_ACID_PHOSPHAT_1"/>
    <property type="match status" value="2"/>
</dbReference>
<reference evidence="3" key="1">
    <citation type="submission" date="2021-01" db="EMBL/GenBank/DDBJ databases">
        <authorList>
            <person name="Kaushik A."/>
        </authorList>
    </citation>
    <scope>NUCLEOTIDE SEQUENCE</scope>
    <source>
        <strain evidence="3">AG6-10EEA</strain>
    </source>
</reference>
<feature type="transmembrane region" description="Helical" evidence="2">
    <location>
        <begin position="41"/>
        <end position="59"/>
    </location>
</feature>
<dbReference type="AlphaFoldDB" id="A0A8H3CBD5"/>
<name>A0A8H3CBD5_9AGAM</name>
<evidence type="ECO:0000313" key="4">
    <source>
        <dbReference type="Proteomes" id="UP000663853"/>
    </source>
</evidence>
<dbReference type="EMBL" id="CAJMXA010002108">
    <property type="protein sequence ID" value="CAE6475937.1"/>
    <property type="molecule type" value="Genomic_DNA"/>
</dbReference>
<proteinExistence type="predicted"/>
<dbReference type="SUPFAM" id="SSF53254">
    <property type="entry name" value="Phosphoglycerate mutase-like"/>
    <property type="match status" value="2"/>
</dbReference>
<evidence type="ECO:0000256" key="2">
    <source>
        <dbReference type="SAM" id="Phobius"/>
    </source>
</evidence>
<dbReference type="InterPro" id="IPR033379">
    <property type="entry name" value="Acid_Pase_AS"/>
</dbReference>
<evidence type="ECO:0000313" key="3">
    <source>
        <dbReference type="EMBL" id="CAE6475937.1"/>
    </source>
</evidence>
<keyword evidence="2" id="KW-0812">Transmembrane</keyword>
<dbReference type="PANTHER" id="PTHR20963:SF24">
    <property type="entry name" value="3-PHYTASE B"/>
    <property type="match status" value="1"/>
</dbReference>
<protein>
    <recommendedName>
        <fullName evidence="5">3-phytase A</fullName>
    </recommendedName>
</protein>
<dbReference type="InterPro" id="IPR000560">
    <property type="entry name" value="His_Pase_clade-2"/>
</dbReference>
<dbReference type="Pfam" id="PF00328">
    <property type="entry name" value="His_Phos_2"/>
    <property type="match status" value="2"/>
</dbReference>
<accession>A0A8H3CBD5</accession>
<keyword evidence="1" id="KW-0378">Hydrolase</keyword>
<sequence>MTARYIKAFPEPVAKQAAGDLESCGSRGESNYFSRRLRRKMGVKSVLVLGGVLSVAAYVHSEPLFLTNPVARANSQLPVMPSYQLDSKIAHYLGPYGARYAVPSKISSQIPKGCNVTMINILQRHGARYPTKGSGAEIDIALAKLKKVANITEPSLKFISTFNYTYTADQLNDFGRDQSYVSGQIIAKRYASLGTAKFVRAAKKDRIVESARWWKQGFQGGAYDVSIDTLPQPDVSIIIGDTSNNTLNVQTCVAAEALDPAPGDIASGDWLGRFAPPITKRLNELLSGAGLNDNDTINLMSLCGFDTSAQNGSASPWCSAFDQSVWKSNEYYYDLEKYYSKSYGSAYARSQGAGWVNELLSRLTGTLVQDHTTTNNTLNSDPATFPVGPSAPRIFADFSSDNNIAMILSALGILRDAKPLPPAGPIPSPSTQQFVVSKLVPFAGLTFVEKLSCPALPAKDYVRIIINDAVIPLTDLTPCGKLGSTEGLFSDKGCSPPRPPWTKTLMYPVKYSSLPAHAQDLERCKEESGEWQESFANPCKPKHSLRNALAVGCGILFLSAYAFSKPSHYATHPVRRDGARLPTLPTYQLDPELINHLGPYGPRHAVPSNISSEIPKGCDVSMISLLQRHGARYPTGDGEGARIDTALGKLSQVTNVTDPSLQFVHDFKYPYVADQLVSLGQRQMYVSGQIIAQKYASLGSRAFVRSSKEERIAESAGWWEQGFKGASFDVPVSELPYPAVAIPVSDKVNNTLDVQTCPAARAVNPPAGDIMSAEWLSIFAPPITKRLNDGLPGASLTDRDVFSLMNLCGFDSAAKNGTASPWCGVFSMDEWKSYEYYHDLEKYWSKFYGSSYARSLGAGWVNELVSRLTGEPVQDSTSTNSTLDSNYETFPIGPSAPRIFADFSSDNNIATILSSLGILRDTIPLGSTGPLHFDKPQQFVVSKLVPFGGLILVEKLSCSGPELKGEYVRIIINDATISLDGIPACAGSENIRGLCPLDKFLQGQAYARAGGSFSTICFEMT</sequence>
<dbReference type="CDD" id="cd07061">
    <property type="entry name" value="HP_HAP_like"/>
    <property type="match status" value="2"/>
</dbReference>
<organism evidence="3 4">
    <name type="scientific">Rhizoctonia solani</name>
    <dbReference type="NCBI Taxonomy" id="456999"/>
    <lineage>
        <taxon>Eukaryota</taxon>
        <taxon>Fungi</taxon>
        <taxon>Dikarya</taxon>
        <taxon>Basidiomycota</taxon>
        <taxon>Agaricomycotina</taxon>
        <taxon>Agaricomycetes</taxon>
        <taxon>Cantharellales</taxon>
        <taxon>Ceratobasidiaceae</taxon>
        <taxon>Rhizoctonia</taxon>
    </lineage>
</organism>
<comment type="caution">
    <text evidence="3">The sequence shown here is derived from an EMBL/GenBank/DDBJ whole genome shotgun (WGS) entry which is preliminary data.</text>
</comment>
<gene>
    <name evidence="3" type="ORF">RDB_LOCUS81185</name>
</gene>
<keyword evidence="2" id="KW-1133">Transmembrane helix</keyword>
<dbReference type="PANTHER" id="PTHR20963">
    <property type="entry name" value="MULTIPLE INOSITOL POLYPHOSPHATE PHOSPHATASE-RELATED"/>
    <property type="match status" value="1"/>
</dbReference>